<keyword evidence="2" id="KW-0812">Transmembrane</keyword>
<dbReference type="EMBL" id="BOPF01000060">
    <property type="protein sequence ID" value="GIJ51984.1"/>
    <property type="molecule type" value="Genomic_DNA"/>
</dbReference>
<keyword evidence="5" id="KW-1185">Reference proteome</keyword>
<name>A0A8J4DVM8_9ACTN</name>
<feature type="transmembrane region" description="Helical" evidence="2">
    <location>
        <begin position="153"/>
        <end position="172"/>
    </location>
</feature>
<evidence type="ECO:0000256" key="1">
    <source>
        <dbReference type="SAM" id="MobiDB-lite"/>
    </source>
</evidence>
<keyword evidence="2" id="KW-1133">Transmembrane helix</keyword>
<feature type="transmembrane region" description="Helical" evidence="2">
    <location>
        <begin position="326"/>
        <end position="343"/>
    </location>
</feature>
<comment type="caution">
    <text evidence="4">The sequence shown here is derived from an EMBL/GenBank/DDBJ whole genome shotgun (WGS) entry which is preliminary data.</text>
</comment>
<keyword evidence="4" id="KW-0808">Transferase</keyword>
<protein>
    <submittedName>
        <fullName evidence="4">Glycosyl transferase</fullName>
    </submittedName>
</protein>
<dbReference type="InterPro" id="IPR046278">
    <property type="entry name" value="DUF6311"/>
</dbReference>
<feature type="transmembrane region" description="Helical" evidence="2">
    <location>
        <begin position="251"/>
        <end position="276"/>
    </location>
</feature>
<feature type="transmembrane region" description="Helical" evidence="2">
    <location>
        <begin position="119"/>
        <end position="141"/>
    </location>
</feature>
<feature type="transmembrane region" description="Helical" evidence="2">
    <location>
        <begin position="223"/>
        <end position="239"/>
    </location>
</feature>
<evidence type="ECO:0000256" key="2">
    <source>
        <dbReference type="SAM" id="Phobius"/>
    </source>
</evidence>
<dbReference type="Proteomes" id="UP000619260">
    <property type="component" value="Unassembled WGS sequence"/>
</dbReference>
<feature type="transmembrane region" description="Helical" evidence="2">
    <location>
        <begin position="95"/>
        <end position="113"/>
    </location>
</feature>
<evidence type="ECO:0000313" key="4">
    <source>
        <dbReference type="EMBL" id="GIJ51984.1"/>
    </source>
</evidence>
<dbReference type="RefSeq" id="WP_203905383.1">
    <property type="nucleotide sequence ID" value="NZ_BOPF01000060.1"/>
</dbReference>
<gene>
    <name evidence="4" type="ORF">Val02_88700</name>
</gene>
<feature type="transmembrane region" description="Helical" evidence="2">
    <location>
        <begin position="391"/>
        <end position="413"/>
    </location>
</feature>
<evidence type="ECO:0000313" key="5">
    <source>
        <dbReference type="Proteomes" id="UP000619260"/>
    </source>
</evidence>
<feature type="domain" description="DUF6311" evidence="3">
    <location>
        <begin position="89"/>
        <end position="389"/>
    </location>
</feature>
<sequence length="599" mass="64845">MSSSLTTLDAPPPEPAPSSEPERPEPRPNRLADAFALALYVVMAFIVTAPLWRGDGVLKENRDDPIFFQWMFVHASRIFTHGENPFFAEQMNAPFGLNLMANTSVLGLAIPLTPVTLLFGPWISFLIMTTAGLAGTAFAWYFVLSRHLTTQRAAAIIGGVFCGFAPGMISQAIGHPNIISQFLVPFMVLAVIRLRRAPERWLRTGLTLAGLVVYQAFINLEVLFLAALVLIVFALFYLVQRLRGARVMVTGAFKAAGVCAAVAGALLAFPVAWQFFGPSAYHGLPDGVQEFGTDLLAASAFSRESIIGSPETSYGLASSGAEENTFFGSPVLLALLGAAIVLLRTAGGRALVATLLLFWGFSLGPHIRINGELTDIPGPWYPISQLPLFDSVVPTRLGLALIPMVGLVLALGIDRFRPDRFRPAVIALVVAALLPSGPTPLTVSGPHVPPTPAFFTSGNWRQHVPDNGVVMTLPPGWVSYLGAMQWQIDTRLDFDMVGGYYLAPTPGDPSKRANFGPAYPPTMRLLWYVGEGGGEVYVSDEHRRLARTDLKDYHVTTLILPAAHPRAAQVKSCATQLFGQPQRVDDVWLWDVRSFVAGG</sequence>
<feature type="transmembrane region" description="Helical" evidence="2">
    <location>
        <begin position="34"/>
        <end position="52"/>
    </location>
</feature>
<feature type="transmembrane region" description="Helical" evidence="2">
    <location>
        <begin position="350"/>
        <end position="371"/>
    </location>
</feature>
<reference evidence="4" key="1">
    <citation type="submission" date="2021-01" db="EMBL/GenBank/DDBJ databases">
        <title>Whole genome shotgun sequence of Virgisporangium aliadipatigenens NBRC 105644.</title>
        <authorList>
            <person name="Komaki H."/>
            <person name="Tamura T."/>
        </authorList>
    </citation>
    <scope>NUCLEOTIDE SEQUENCE</scope>
    <source>
        <strain evidence="4">NBRC 105644</strain>
    </source>
</reference>
<dbReference type="GO" id="GO:0016740">
    <property type="term" value="F:transferase activity"/>
    <property type="evidence" value="ECO:0007669"/>
    <property type="project" value="UniProtKB-KW"/>
</dbReference>
<dbReference type="AlphaFoldDB" id="A0A8J4DVM8"/>
<keyword evidence="2" id="KW-0472">Membrane</keyword>
<feature type="region of interest" description="Disordered" evidence="1">
    <location>
        <begin position="1"/>
        <end position="28"/>
    </location>
</feature>
<evidence type="ECO:0000259" key="3">
    <source>
        <dbReference type="Pfam" id="PF19830"/>
    </source>
</evidence>
<organism evidence="4 5">
    <name type="scientific">Virgisporangium aliadipatigenens</name>
    <dbReference type="NCBI Taxonomy" id="741659"/>
    <lineage>
        <taxon>Bacteria</taxon>
        <taxon>Bacillati</taxon>
        <taxon>Actinomycetota</taxon>
        <taxon>Actinomycetes</taxon>
        <taxon>Micromonosporales</taxon>
        <taxon>Micromonosporaceae</taxon>
        <taxon>Virgisporangium</taxon>
    </lineage>
</organism>
<dbReference type="Pfam" id="PF19830">
    <property type="entry name" value="DUF6311"/>
    <property type="match status" value="1"/>
</dbReference>
<proteinExistence type="predicted"/>
<accession>A0A8J4DVM8</accession>